<keyword evidence="4" id="KW-1185">Reference proteome</keyword>
<dbReference type="AlphaFoldDB" id="A0A8C1KU54"/>
<dbReference type="InterPro" id="IPR051489">
    <property type="entry name" value="ADAM_Metalloproteinase"/>
</dbReference>
<keyword evidence="1" id="KW-1015">Disulfide bond</keyword>
<dbReference type="PANTHER" id="PTHR45702:SF1">
    <property type="entry name" value="DISINTEGRIN AND METALLOPROTEINASE DOMAIN-CONTAINING PROTEIN 10 ISOFORM X1"/>
    <property type="match status" value="1"/>
</dbReference>
<dbReference type="GO" id="GO:0006509">
    <property type="term" value="P:membrane protein ectodomain proteolysis"/>
    <property type="evidence" value="ECO:0007669"/>
    <property type="project" value="TreeGrafter"/>
</dbReference>
<protein>
    <recommendedName>
        <fullName evidence="2">Peptidase M12B propeptide domain-containing protein</fullName>
    </recommendedName>
</protein>
<name>A0A8C1KU54_CYPCA</name>
<dbReference type="GO" id="GO:0005886">
    <property type="term" value="C:plasma membrane"/>
    <property type="evidence" value="ECO:0007669"/>
    <property type="project" value="TreeGrafter"/>
</dbReference>
<proteinExistence type="predicted"/>
<evidence type="ECO:0000256" key="1">
    <source>
        <dbReference type="ARBA" id="ARBA00023157"/>
    </source>
</evidence>
<reference evidence="3" key="2">
    <citation type="submission" date="2025-09" db="UniProtKB">
        <authorList>
            <consortium name="Ensembl"/>
        </authorList>
    </citation>
    <scope>IDENTIFICATION</scope>
</reference>
<evidence type="ECO:0000313" key="4">
    <source>
        <dbReference type="Proteomes" id="UP000694427"/>
    </source>
</evidence>
<dbReference type="InterPro" id="IPR002870">
    <property type="entry name" value="Peptidase_M12B_N"/>
</dbReference>
<dbReference type="PANTHER" id="PTHR45702">
    <property type="entry name" value="ADAM10/ADAM17 METALLOPEPTIDASE FAMILY MEMBER"/>
    <property type="match status" value="1"/>
</dbReference>
<reference evidence="3" key="1">
    <citation type="submission" date="2025-08" db="UniProtKB">
        <authorList>
            <consortium name="Ensembl"/>
        </authorList>
    </citation>
    <scope>IDENTIFICATION</scope>
</reference>
<dbReference type="Ensembl" id="ENSCCRT00010057632.1">
    <property type="protein sequence ID" value="ENSCCRP00010052559.1"/>
    <property type="gene ID" value="ENSCCRG00010022290.1"/>
</dbReference>
<dbReference type="Proteomes" id="UP000694427">
    <property type="component" value="Unplaced"/>
</dbReference>
<feature type="domain" description="Peptidase M12B propeptide" evidence="2">
    <location>
        <begin position="17"/>
        <end position="80"/>
    </location>
</feature>
<evidence type="ECO:0000313" key="3">
    <source>
        <dbReference type="Ensembl" id="ENSCCRP00010052559.1"/>
    </source>
</evidence>
<dbReference type="Pfam" id="PF01562">
    <property type="entry name" value="Pep_M12B_propep"/>
    <property type="match status" value="1"/>
</dbReference>
<dbReference type="GO" id="GO:0004222">
    <property type="term" value="F:metalloendopeptidase activity"/>
    <property type="evidence" value="ECO:0007669"/>
    <property type="project" value="TreeGrafter"/>
</dbReference>
<organism evidence="3 4">
    <name type="scientific">Cyprinus carpio</name>
    <name type="common">Common carp</name>
    <dbReference type="NCBI Taxonomy" id="7962"/>
    <lineage>
        <taxon>Eukaryota</taxon>
        <taxon>Metazoa</taxon>
        <taxon>Chordata</taxon>
        <taxon>Craniata</taxon>
        <taxon>Vertebrata</taxon>
        <taxon>Euteleostomi</taxon>
        <taxon>Actinopterygii</taxon>
        <taxon>Neopterygii</taxon>
        <taxon>Teleostei</taxon>
        <taxon>Ostariophysi</taxon>
        <taxon>Cypriniformes</taxon>
        <taxon>Cyprinidae</taxon>
        <taxon>Cyprininae</taxon>
        <taxon>Cyprinus</taxon>
    </lineage>
</organism>
<sequence>MGQSQASCKYIKHYEGLSYDRELIKQQHQRIRRETHPNKQELHLNFSAFQREFHLRLKPDVNVFTEDFKVQSEDETQMVDLSHIYSGVVEGRTF</sequence>
<evidence type="ECO:0000259" key="2">
    <source>
        <dbReference type="Pfam" id="PF01562"/>
    </source>
</evidence>
<accession>A0A8C1KU54</accession>
<dbReference type="GO" id="GO:0007219">
    <property type="term" value="P:Notch signaling pathway"/>
    <property type="evidence" value="ECO:0007669"/>
    <property type="project" value="TreeGrafter"/>
</dbReference>